<dbReference type="SUPFAM" id="SSF51197">
    <property type="entry name" value="Clavaminate synthase-like"/>
    <property type="match status" value="1"/>
</dbReference>
<organism evidence="1 2">
    <name type="scientific">Mizuhopecten yessoensis</name>
    <name type="common">Japanese scallop</name>
    <name type="synonym">Patinopecten yessoensis</name>
    <dbReference type="NCBI Taxonomy" id="6573"/>
    <lineage>
        <taxon>Eukaryota</taxon>
        <taxon>Metazoa</taxon>
        <taxon>Spiralia</taxon>
        <taxon>Lophotrochozoa</taxon>
        <taxon>Mollusca</taxon>
        <taxon>Bivalvia</taxon>
        <taxon>Autobranchia</taxon>
        <taxon>Pteriomorphia</taxon>
        <taxon>Pectinida</taxon>
        <taxon>Pectinoidea</taxon>
        <taxon>Pectinidae</taxon>
        <taxon>Mizuhopecten</taxon>
    </lineage>
</organism>
<protein>
    <recommendedName>
        <fullName evidence="3">Phytanoyl-CoA dioxygenase</fullName>
    </recommendedName>
</protein>
<dbReference type="Gene3D" id="2.60.120.620">
    <property type="entry name" value="q2cbj1_9rhob like domain"/>
    <property type="match status" value="1"/>
</dbReference>
<dbReference type="OrthoDB" id="445007at2759"/>
<sequence length="352" mass="40481">MDDTCTAGQENGSAVFDRDSLMRDLEEKGYTVVPGVLSPDTCDDLVDQIRQWLDKFVEDSPIDKHNSLTQQYRVSASPVAWEARLKAKPVFATVWGTEKLLSSMDGMAIGEPPELGNTRFNNQGETWFHFDQGSWRIGLHAFQGAMYLEETTEEDYCFRVIEGSCKVHKEFLDTFQEAKEDCAGEDFYILKPEYIEWYKNKGLKEKKVPVPKGGMVLWDSRTVHDNVKPEQNRLHSDRWRFVTFVCMTPARWARKKDLELKKEAFEKMVATAHWPSQGVWLFPSTSECSKTKHKSLIEMVDEIPEIAKTREVRLLVGLDEYDFEDGQPNDLGWLPEWSESAKLQVKSSPAFS</sequence>
<dbReference type="EMBL" id="NEDP02004925">
    <property type="protein sequence ID" value="OWF44015.1"/>
    <property type="molecule type" value="Genomic_DNA"/>
</dbReference>
<proteinExistence type="predicted"/>
<dbReference type="AlphaFoldDB" id="A0A210Q5M1"/>
<evidence type="ECO:0000313" key="1">
    <source>
        <dbReference type="EMBL" id="OWF44015.1"/>
    </source>
</evidence>
<comment type="caution">
    <text evidence="1">The sequence shown here is derived from an EMBL/GenBank/DDBJ whole genome shotgun (WGS) entry which is preliminary data.</text>
</comment>
<dbReference type="InterPro" id="IPR008775">
    <property type="entry name" value="Phytyl_CoA_dOase-like"/>
</dbReference>
<dbReference type="PANTHER" id="PTHR31630">
    <property type="entry name" value="PHYTANOYL-COA DIOXYGENASE-RELATED-RELATED"/>
    <property type="match status" value="1"/>
</dbReference>
<dbReference type="Pfam" id="PF05721">
    <property type="entry name" value="PhyH"/>
    <property type="match status" value="1"/>
</dbReference>
<dbReference type="PANTHER" id="PTHR31630:SF6">
    <property type="entry name" value="PHYTANOYL-COA DIOXYGENASE-RELATED"/>
    <property type="match status" value="1"/>
</dbReference>
<evidence type="ECO:0000313" key="2">
    <source>
        <dbReference type="Proteomes" id="UP000242188"/>
    </source>
</evidence>
<reference evidence="1 2" key="1">
    <citation type="journal article" date="2017" name="Nat. Ecol. Evol.">
        <title>Scallop genome provides insights into evolution of bilaterian karyotype and development.</title>
        <authorList>
            <person name="Wang S."/>
            <person name="Zhang J."/>
            <person name="Jiao W."/>
            <person name="Li J."/>
            <person name="Xun X."/>
            <person name="Sun Y."/>
            <person name="Guo X."/>
            <person name="Huan P."/>
            <person name="Dong B."/>
            <person name="Zhang L."/>
            <person name="Hu X."/>
            <person name="Sun X."/>
            <person name="Wang J."/>
            <person name="Zhao C."/>
            <person name="Wang Y."/>
            <person name="Wang D."/>
            <person name="Huang X."/>
            <person name="Wang R."/>
            <person name="Lv J."/>
            <person name="Li Y."/>
            <person name="Zhang Z."/>
            <person name="Liu B."/>
            <person name="Lu W."/>
            <person name="Hui Y."/>
            <person name="Liang J."/>
            <person name="Zhou Z."/>
            <person name="Hou R."/>
            <person name="Li X."/>
            <person name="Liu Y."/>
            <person name="Li H."/>
            <person name="Ning X."/>
            <person name="Lin Y."/>
            <person name="Zhao L."/>
            <person name="Xing Q."/>
            <person name="Dou J."/>
            <person name="Li Y."/>
            <person name="Mao J."/>
            <person name="Guo H."/>
            <person name="Dou H."/>
            <person name="Li T."/>
            <person name="Mu C."/>
            <person name="Jiang W."/>
            <person name="Fu Q."/>
            <person name="Fu X."/>
            <person name="Miao Y."/>
            <person name="Liu J."/>
            <person name="Yu Q."/>
            <person name="Li R."/>
            <person name="Liao H."/>
            <person name="Li X."/>
            <person name="Kong Y."/>
            <person name="Jiang Z."/>
            <person name="Chourrout D."/>
            <person name="Li R."/>
            <person name="Bao Z."/>
        </authorList>
    </citation>
    <scope>NUCLEOTIDE SEQUENCE [LARGE SCALE GENOMIC DNA]</scope>
    <source>
        <strain evidence="1 2">PY_sf001</strain>
    </source>
</reference>
<name>A0A210Q5M1_MIZYE</name>
<accession>A0A210Q5M1</accession>
<evidence type="ECO:0008006" key="3">
    <source>
        <dbReference type="Google" id="ProtNLM"/>
    </source>
</evidence>
<gene>
    <name evidence="1" type="ORF">KP79_PYT21174</name>
</gene>
<dbReference type="Proteomes" id="UP000242188">
    <property type="component" value="Unassembled WGS sequence"/>
</dbReference>
<keyword evidence="2" id="KW-1185">Reference proteome</keyword>